<evidence type="ECO:0000313" key="8">
    <source>
        <dbReference type="Proteomes" id="UP001299220"/>
    </source>
</evidence>
<comment type="function">
    <text evidence="4">Formation of pseudouridine at positions 38, 39 and 40 in the anticodon stem and loop of transfer RNAs.</text>
</comment>
<dbReference type="Gene3D" id="3.30.70.580">
    <property type="entry name" value="Pseudouridine synthase I, catalytic domain, N-terminal subdomain"/>
    <property type="match status" value="1"/>
</dbReference>
<evidence type="ECO:0000256" key="1">
    <source>
        <dbReference type="ARBA" id="ARBA00009375"/>
    </source>
</evidence>
<feature type="domain" description="Pseudouridine synthase I TruA alpha/beta" evidence="6">
    <location>
        <begin position="10"/>
        <end position="105"/>
    </location>
</feature>
<dbReference type="Pfam" id="PF01416">
    <property type="entry name" value="PseudoU_synth_1"/>
    <property type="match status" value="2"/>
</dbReference>
<comment type="subunit">
    <text evidence="4">Homodimer.</text>
</comment>
<feature type="domain" description="Pseudouridine synthase I TruA alpha/beta" evidence="6">
    <location>
        <begin position="144"/>
        <end position="247"/>
    </location>
</feature>
<evidence type="ECO:0000256" key="3">
    <source>
        <dbReference type="ARBA" id="ARBA00023235"/>
    </source>
</evidence>
<gene>
    <name evidence="4 7" type="primary">truA</name>
    <name evidence="7" type="ORF">JQM67_08025</name>
</gene>
<evidence type="ECO:0000256" key="4">
    <source>
        <dbReference type="HAMAP-Rule" id="MF_00171"/>
    </source>
</evidence>
<dbReference type="InterPro" id="IPR020094">
    <property type="entry name" value="TruA/RsuA/RluB/E/F_N"/>
</dbReference>
<dbReference type="RefSeq" id="WP_235323595.1">
    <property type="nucleotide sequence ID" value="NZ_JAFBIT010000002.1"/>
</dbReference>
<keyword evidence="8" id="KW-1185">Reference proteome</keyword>
<feature type="binding site" evidence="4">
    <location>
        <position position="111"/>
    </location>
    <ligand>
        <name>substrate</name>
    </ligand>
</feature>
<feature type="active site" description="Nucleophile" evidence="4">
    <location>
        <position position="53"/>
    </location>
</feature>
<dbReference type="PANTHER" id="PTHR11142:SF0">
    <property type="entry name" value="TRNA PSEUDOURIDINE SYNTHASE-LIKE 1"/>
    <property type="match status" value="1"/>
</dbReference>
<reference evidence="7 8" key="1">
    <citation type="submission" date="2020-12" db="EMBL/GenBank/DDBJ databases">
        <title>Whole genome sequences of gut porcine anaerobes.</title>
        <authorList>
            <person name="Kubasova T."/>
            <person name="Jahodarova E."/>
            <person name="Rychlik I."/>
        </authorList>
    </citation>
    <scope>NUCLEOTIDE SEQUENCE [LARGE SCALE GENOMIC DNA]</scope>
    <source>
        <strain evidence="7 8">An867</strain>
    </source>
</reference>
<proteinExistence type="inferred from homology"/>
<protein>
    <recommendedName>
        <fullName evidence="4">tRNA pseudouridine synthase A</fullName>
        <ecNumber evidence="4">5.4.99.12</ecNumber>
    </recommendedName>
    <alternativeName>
        <fullName evidence="4">tRNA pseudouridine(38-40) synthase</fullName>
    </alternativeName>
    <alternativeName>
        <fullName evidence="4">tRNA pseudouridylate synthase I</fullName>
    </alternativeName>
    <alternativeName>
        <fullName evidence="4">tRNA-uridine isomerase I</fullName>
    </alternativeName>
</protein>
<evidence type="ECO:0000256" key="2">
    <source>
        <dbReference type="ARBA" id="ARBA00022694"/>
    </source>
</evidence>
<dbReference type="PIRSF" id="PIRSF001430">
    <property type="entry name" value="tRNA_psdUrid_synth"/>
    <property type="match status" value="1"/>
</dbReference>
<dbReference type="InterPro" id="IPR020103">
    <property type="entry name" value="PsdUridine_synth_cat_dom_sf"/>
</dbReference>
<comment type="similarity">
    <text evidence="1 4 5">Belongs to the tRNA pseudouridine synthase TruA family.</text>
</comment>
<dbReference type="EMBL" id="JAFBIT010000002">
    <property type="protein sequence ID" value="MCF2652547.1"/>
    <property type="molecule type" value="Genomic_DNA"/>
</dbReference>
<dbReference type="InterPro" id="IPR001406">
    <property type="entry name" value="PsdUridine_synth_TruA"/>
</dbReference>
<dbReference type="PANTHER" id="PTHR11142">
    <property type="entry name" value="PSEUDOURIDYLATE SYNTHASE"/>
    <property type="match status" value="1"/>
</dbReference>
<dbReference type="NCBIfam" id="TIGR00071">
    <property type="entry name" value="hisT_truA"/>
    <property type="match status" value="1"/>
</dbReference>
<dbReference type="EC" id="5.4.99.12" evidence="4"/>
<dbReference type="SUPFAM" id="SSF55120">
    <property type="entry name" value="Pseudouridine synthase"/>
    <property type="match status" value="1"/>
</dbReference>
<dbReference type="CDD" id="cd02570">
    <property type="entry name" value="PseudoU_synth_EcTruA"/>
    <property type="match status" value="1"/>
</dbReference>
<dbReference type="Proteomes" id="UP001299220">
    <property type="component" value="Unassembled WGS sequence"/>
</dbReference>
<keyword evidence="3 4" id="KW-0413">Isomerase</keyword>
<name>A0ABS9CQW5_9FIRM</name>
<dbReference type="HAMAP" id="MF_00171">
    <property type="entry name" value="TruA"/>
    <property type="match status" value="1"/>
</dbReference>
<sequence>MERNLLLKIQYDGSGYHGWQVQENAQSIQGVFQEALRNVLGTQPDIKACSRTDTGVHARAFCISMKTGHSIPPQRLVGALNHFLPPDIAVLSCREVPPDFHARYSCRGKRYVYEIWNHEIRNPFLHDRALHYYHRIDEKKLNEAAQHFLGTHDFTSFCTLDKREAGDFTRTVTESRVTREGDVVRFTVAADGFLYNMVRIMTGTLLAVQQGRFQPGDIPAILARRDRKYAGPTAPACGLYLDEVFYDLPQDAAYRG</sequence>
<organism evidence="7 8">
    <name type="scientific">Anaeromassilibacillus senegalensis</name>
    <dbReference type="NCBI Taxonomy" id="1673717"/>
    <lineage>
        <taxon>Bacteria</taxon>
        <taxon>Bacillati</taxon>
        <taxon>Bacillota</taxon>
        <taxon>Clostridia</taxon>
        <taxon>Eubacteriales</taxon>
        <taxon>Acutalibacteraceae</taxon>
        <taxon>Anaeromassilibacillus</taxon>
    </lineage>
</organism>
<accession>A0ABS9CQW5</accession>
<comment type="catalytic activity">
    <reaction evidence="4 5">
        <text>uridine(38/39/40) in tRNA = pseudouridine(38/39/40) in tRNA</text>
        <dbReference type="Rhea" id="RHEA:22376"/>
        <dbReference type="Rhea" id="RHEA-COMP:10085"/>
        <dbReference type="Rhea" id="RHEA-COMP:10087"/>
        <dbReference type="ChEBI" id="CHEBI:65314"/>
        <dbReference type="ChEBI" id="CHEBI:65315"/>
        <dbReference type="EC" id="5.4.99.12"/>
    </reaction>
</comment>
<evidence type="ECO:0000313" key="7">
    <source>
        <dbReference type="EMBL" id="MCF2652547.1"/>
    </source>
</evidence>
<keyword evidence="2 4" id="KW-0819">tRNA processing</keyword>
<dbReference type="GO" id="GO:0160147">
    <property type="term" value="F:tRNA pseudouridine(38-40) synthase activity"/>
    <property type="evidence" value="ECO:0007669"/>
    <property type="project" value="UniProtKB-EC"/>
</dbReference>
<evidence type="ECO:0000256" key="5">
    <source>
        <dbReference type="RuleBase" id="RU003792"/>
    </source>
</evidence>
<evidence type="ECO:0000259" key="6">
    <source>
        <dbReference type="Pfam" id="PF01416"/>
    </source>
</evidence>
<dbReference type="InterPro" id="IPR020097">
    <property type="entry name" value="PsdUridine_synth_TruA_a/b_dom"/>
</dbReference>
<dbReference type="InterPro" id="IPR020095">
    <property type="entry name" value="PsdUridine_synth_TruA_C"/>
</dbReference>
<dbReference type="Gene3D" id="3.30.70.660">
    <property type="entry name" value="Pseudouridine synthase I, catalytic domain, C-terminal subdomain"/>
    <property type="match status" value="1"/>
</dbReference>
<comment type="caution">
    <text evidence="7">The sequence shown here is derived from an EMBL/GenBank/DDBJ whole genome shotgun (WGS) entry which is preliminary data.</text>
</comment>
<comment type="caution">
    <text evidence="4">Lacks conserved residue(s) required for the propagation of feature annotation.</text>
</comment>